<keyword evidence="3" id="KW-1185">Reference proteome</keyword>
<reference evidence="2 3" key="1">
    <citation type="submission" date="2019-07" db="EMBL/GenBank/DDBJ databases">
        <title>Genomes of Cafeteria roenbergensis.</title>
        <authorList>
            <person name="Fischer M.G."/>
            <person name="Hackl T."/>
            <person name="Roman M."/>
        </authorList>
    </citation>
    <scope>NUCLEOTIDE SEQUENCE [LARGE SCALE GENOMIC DNA]</scope>
    <source>
        <strain evidence="2 3">BVI</strain>
    </source>
</reference>
<dbReference type="EMBL" id="VLTN01000011">
    <property type="protein sequence ID" value="KAA0154463.1"/>
    <property type="molecule type" value="Genomic_DNA"/>
</dbReference>
<evidence type="ECO:0000313" key="3">
    <source>
        <dbReference type="Proteomes" id="UP000323011"/>
    </source>
</evidence>
<dbReference type="Proteomes" id="UP000323011">
    <property type="component" value="Unassembled WGS sequence"/>
</dbReference>
<protein>
    <submittedName>
        <fullName evidence="2">Uncharacterized protein</fullName>
    </submittedName>
</protein>
<comment type="caution">
    <text evidence="2">The sequence shown here is derived from an EMBL/GenBank/DDBJ whole genome shotgun (WGS) entry which is preliminary data.</text>
</comment>
<feature type="region of interest" description="Disordered" evidence="1">
    <location>
        <begin position="512"/>
        <end position="535"/>
    </location>
</feature>
<organism evidence="2 3">
    <name type="scientific">Cafeteria roenbergensis</name>
    <name type="common">Marine flagellate</name>
    <dbReference type="NCBI Taxonomy" id="33653"/>
    <lineage>
        <taxon>Eukaryota</taxon>
        <taxon>Sar</taxon>
        <taxon>Stramenopiles</taxon>
        <taxon>Bigyra</taxon>
        <taxon>Opalozoa</taxon>
        <taxon>Bicosoecida</taxon>
        <taxon>Cafeteriaceae</taxon>
        <taxon>Cafeteria</taxon>
    </lineage>
</organism>
<evidence type="ECO:0000313" key="2">
    <source>
        <dbReference type="EMBL" id="KAA0154463.1"/>
    </source>
</evidence>
<feature type="compositionally biased region" description="Basic residues" evidence="1">
    <location>
        <begin position="525"/>
        <end position="535"/>
    </location>
</feature>
<gene>
    <name evidence="2" type="ORF">FNF29_02341</name>
</gene>
<proteinExistence type="predicted"/>
<dbReference type="AlphaFoldDB" id="A0A5A8CMW9"/>
<name>A0A5A8CMW9_CAFRO</name>
<accession>A0A5A8CMW9</accession>
<sequence>MSGAFPAAASAALALEAPQVTAWTERAMDEAAAAAGYRSVGPPAVDLDAMAELASFMLQLSVSAESEAGDQLVPAATYSRQGRSTLEALRTEQELAWRRYEQRRATRAGVSAFAEVAGMAEDVDAAEGGAGAYVMTVATTAPVSPVRPPQRVFGGAAASAGGGVASDEAAAAPVVVPVAAAYPASSKALSAAAQAQAASQTSRVAQPAVFLSLPPGVKGVDPALFADGDPSGGKPKPAAKKKTKAKGGPAEPAEQRPLPGNVLVQRGADDKEEGLRAWASRSQAASGRRTVRPAPLGLTATRAVTDGPAVVRPIAALLAEPIGFWEDEGALNSAAVEASRAAVAAAIERLGIAAELRAEVAEAEALARLAAHALAHVLDARRVAAADLAGLMSPQSGAGPGEDGPLSARLPQALRASLLRSSVNLGVALLHAGRAAEGSALLEQAAAGARDWPGLGDPLGLAAVEACRDAVGRDVDTSARVLAVLNSKPRSLAMRPDRAMLLTDGAYIMNTKRPVAPGGKSAGAKGKKKKAGGRK</sequence>
<feature type="region of interest" description="Disordered" evidence="1">
    <location>
        <begin position="222"/>
        <end position="292"/>
    </location>
</feature>
<evidence type="ECO:0000256" key="1">
    <source>
        <dbReference type="SAM" id="MobiDB-lite"/>
    </source>
</evidence>